<keyword evidence="4" id="KW-0762">Sugar transport</keyword>
<dbReference type="Pfam" id="PF00083">
    <property type="entry name" value="Sugar_tr"/>
    <property type="match status" value="1"/>
</dbReference>
<feature type="transmembrane region" description="Helical" evidence="8">
    <location>
        <begin position="254"/>
        <end position="276"/>
    </location>
</feature>
<evidence type="ECO:0000256" key="1">
    <source>
        <dbReference type="ARBA" id="ARBA00004651"/>
    </source>
</evidence>
<feature type="transmembrane region" description="Helical" evidence="8">
    <location>
        <begin position="146"/>
        <end position="170"/>
    </location>
</feature>
<dbReference type="InterPro" id="IPR050549">
    <property type="entry name" value="MFS_Trehalose_Transporter"/>
</dbReference>
<feature type="transmembrane region" description="Helical" evidence="8">
    <location>
        <begin position="359"/>
        <end position="378"/>
    </location>
</feature>
<dbReference type="AlphaFoldDB" id="A0AA38I8K5"/>
<dbReference type="PANTHER" id="PTHR48021:SF46">
    <property type="entry name" value="MAJOR FACILITATOR SUPERFAMILY (MFS) PROFILE DOMAIN-CONTAINING PROTEIN"/>
    <property type="match status" value="1"/>
</dbReference>
<feature type="transmembrane region" description="Helical" evidence="8">
    <location>
        <begin position="20"/>
        <end position="37"/>
    </location>
</feature>
<dbReference type="InterPro" id="IPR020846">
    <property type="entry name" value="MFS_dom"/>
</dbReference>
<feature type="domain" description="Major facilitator superfamily (MFS) profile" evidence="9">
    <location>
        <begin position="18"/>
        <end position="444"/>
    </location>
</feature>
<keyword evidence="11" id="KW-1185">Reference proteome</keyword>
<organism evidence="10 11">
    <name type="scientific">Zophobas morio</name>
    <dbReference type="NCBI Taxonomy" id="2755281"/>
    <lineage>
        <taxon>Eukaryota</taxon>
        <taxon>Metazoa</taxon>
        <taxon>Ecdysozoa</taxon>
        <taxon>Arthropoda</taxon>
        <taxon>Hexapoda</taxon>
        <taxon>Insecta</taxon>
        <taxon>Pterygota</taxon>
        <taxon>Neoptera</taxon>
        <taxon>Endopterygota</taxon>
        <taxon>Coleoptera</taxon>
        <taxon>Polyphaga</taxon>
        <taxon>Cucujiformia</taxon>
        <taxon>Tenebrionidae</taxon>
        <taxon>Zophobas</taxon>
    </lineage>
</organism>
<dbReference type="InterPro" id="IPR036259">
    <property type="entry name" value="MFS_trans_sf"/>
</dbReference>
<feature type="transmembrane region" description="Helical" evidence="8">
    <location>
        <begin position="291"/>
        <end position="311"/>
    </location>
</feature>
<evidence type="ECO:0000313" key="10">
    <source>
        <dbReference type="EMBL" id="KAJ3651070.1"/>
    </source>
</evidence>
<dbReference type="InterPro" id="IPR005828">
    <property type="entry name" value="MFS_sugar_transport-like"/>
</dbReference>
<gene>
    <name evidence="10" type="ORF">Zmor_017131</name>
</gene>
<feature type="transmembrane region" description="Helical" evidence="8">
    <location>
        <begin position="418"/>
        <end position="437"/>
    </location>
</feature>
<evidence type="ECO:0000313" key="11">
    <source>
        <dbReference type="Proteomes" id="UP001168821"/>
    </source>
</evidence>
<dbReference type="SUPFAM" id="SSF103473">
    <property type="entry name" value="MFS general substrate transporter"/>
    <property type="match status" value="1"/>
</dbReference>
<feature type="transmembrane region" description="Helical" evidence="8">
    <location>
        <begin position="57"/>
        <end position="79"/>
    </location>
</feature>
<feature type="transmembrane region" description="Helical" evidence="8">
    <location>
        <begin position="390"/>
        <end position="412"/>
    </location>
</feature>
<evidence type="ECO:0000256" key="4">
    <source>
        <dbReference type="ARBA" id="ARBA00022597"/>
    </source>
</evidence>
<dbReference type="InterPro" id="IPR005829">
    <property type="entry name" value="Sugar_transporter_CS"/>
</dbReference>
<dbReference type="Gene3D" id="1.20.1250.20">
    <property type="entry name" value="MFS general substrate transporter like domains"/>
    <property type="match status" value="1"/>
</dbReference>
<feature type="transmembrane region" description="Helical" evidence="8">
    <location>
        <begin position="110"/>
        <end position="134"/>
    </location>
</feature>
<evidence type="ECO:0000256" key="5">
    <source>
        <dbReference type="ARBA" id="ARBA00022692"/>
    </source>
</evidence>
<dbReference type="FunFam" id="1.20.1250.20:FF:000218">
    <property type="entry name" value="facilitated trehalose transporter Tret1"/>
    <property type="match status" value="1"/>
</dbReference>
<dbReference type="PANTHER" id="PTHR48021">
    <property type="match status" value="1"/>
</dbReference>
<evidence type="ECO:0000256" key="7">
    <source>
        <dbReference type="ARBA" id="ARBA00023136"/>
    </source>
</evidence>
<reference evidence="10" key="1">
    <citation type="journal article" date="2023" name="G3 (Bethesda)">
        <title>Whole genome assemblies of Zophobas morio and Tenebrio molitor.</title>
        <authorList>
            <person name="Kaur S."/>
            <person name="Stinson S.A."/>
            <person name="diCenzo G.C."/>
        </authorList>
    </citation>
    <scope>NUCLEOTIDE SEQUENCE</scope>
    <source>
        <strain evidence="10">QUZm001</strain>
    </source>
</reference>
<keyword evidence="6 8" id="KW-1133">Transmembrane helix</keyword>
<accession>A0AA38I8K5</accession>
<keyword evidence="5 8" id="KW-0812">Transmembrane</keyword>
<keyword evidence="7 8" id="KW-0472">Membrane</keyword>
<feature type="transmembrane region" description="Helical" evidence="8">
    <location>
        <begin position="182"/>
        <end position="199"/>
    </location>
</feature>
<dbReference type="GO" id="GO:0005886">
    <property type="term" value="C:plasma membrane"/>
    <property type="evidence" value="ECO:0007669"/>
    <property type="project" value="UniProtKB-SubCell"/>
</dbReference>
<dbReference type="PROSITE" id="PS00217">
    <property type="entry name" value="SUGAR_TRANSPORT_2"/>
    <property type="match status" value="1"/>
</dbReference>
<comment type="caution">
    <text evidence="10">The sequence shown here is derived from an EMBL/GenBank/DDBJ whole genome shotgun (WGS) entry which is preliminary data.</text>
</comment>
<evidence type="ECO:0000259" key="9">
    <source>
        <dbReference type="PROSITE" id="PS50850"/>
    </source>
</evidence>
<keyword evidence="3" id="KW-1003">Cell membrane</keyword>
<dbReference type="Proteomes" id="UP001168821">
    <property type="component" value="Unassembled WGS sequence"/>
</dbReference>
<comment type="subcellular location">
    <subcellularLocation>
        <location evidence="1">Cell membrane</location>
        <topology evidence="1">Multi-pass membrane protein</topology>
    </subcellularLocation>
</comment>
<proteinExistence type="predicted"/>
<feature type="transmembrane region" description="Helical" evidence="8">
    <location>
        <begin position="86"/>
        <end position="104"/>
    </location>
</feature>
<name>A0AA38I8K5_9CUCU</name>
<evidence type="ECO:0000256" key="8">
    <source>
        <dbReference type="SAM" id="Phobius"/>
    </source>
</evidence>
<dbReference type="PROSITE" id="PS50850">
    <property type="entry name" value="MFS"/>
    <property type="match status" value="1"/>
</dbReference>
<dbReference type="GO" id="GO:0022857">
    <property type="term" value="F:transmembrane transporter activity"/>
    <property type="evidence" value="ECO:0007669"/>
    <property type="project" value="InterPro"/>
</dbReference>
<evidence type="ECO:0000256" key="2">
    <source>
        <dbReference type="ARBA" id="ARBA00022448"/>
    </source>
</evidence>
<evidence type="ECO:0000256" key="6">
    <source>
        <dbReference type="ARBA" id="ARBA00022989"/>
    </source>
</evidence>
<protein>
    <recommendedName>
        <fullName evidence="9">Major facilitator superfamily (MFS) profile domain-containing protein</fullName>
    </recommendedName>
</protein>
<feature type="transmembrane region" description="Helical" evidence="8">
    <location>
        <begin position="318"/>
        <end position="339"/>
    </location>
</feature>
<evidence type="ECO:0000256" key="3">
    <source>
        <dbReference type="ARBA" id="ARBA00022475"/>
    </source>
</evidence>
<dbReference type="EMBL" id="JALNTZ010000005">
    <property type="protein sequence ID" value="KAJ3651070.1"/>
    <property type="molecule type" value="Genomic_DNA"/>
</dbReference>
<sequence length="467" mass="51621">MKYFCLKCSYAAENQKWPQFLVWLLGFSGGIHFGWPSPSIPKLLSDDFPIKVTPEDASFITTSALLSQIIGNVASSILIDTAGRKVTLLSSAPFFLVSLLLIHFSSKSIAFLYAARIIGGIGEGLMTTMSIVYISEISEPRIRGVLVTFLKAFFCSGVLFINVVGFYFPIETASLMSMPSSILFLSLFVFAPESPYFLLMTKQTERAYSSLKKLRWTDNVHEELVLLQAHVDRQLCANARLKDLLLIKSNRRALIILLVTISAEIFSGVPTLTIYAQSFFSQAVPNIPQQWTAILTQLLRLVSIFAGAAIVDTLGRKILLLVATGACCLTATSLSGFFFLKDHSSLDLDQFNWLPLVDIVVMEITFMLGFGVAGFCLMGELFPTSIKAKAVCVISVMGAVSIFVNTALFQFLSGSYGLGVPLAIFAVADVLAFVFCWRRLPETKRKSLEEIRQKLGRRRVRKAEDVS</sequence>
<keyword evidence="2" id="KW-0813">Transport</keyword>